<dbReference type="GeneID" id="36328096"/>
<comment type="similarity">
    <text evidence="1">Belongs to the beclin family.</text>
</comment>
<feature type="non-terminal residue" evidence="5">
    <location>
        <position position="338"/>
    </location>
</feature>
<feature type="non-terminal residue" evidence="5">
    <location>
        <position position="1"/>
    </location>
</feature>
<dbReference type="Pfam" id="PF04111">
    <property type="entry name" value="APG6"/>
    <property type="match status" value="1"/>
</dbReference>
<evidence type="ECO:0000259" key="4">
    <source>
        <dbReference type="Pfam" id="PF17675"/>
    </source>
</evidence>
<keyword evidence="6" id="KW-1185">Reference proteome</keyword>
<dbReference type="GO" id="GO:0000423">
    <property type="term" value="P:mitophagy"/>
    <property type="evidence" value="ECO:0007669"/>
    <property type="project" value="TreeGrafter"/>
</dbReference>
<dbReference type="OrthoDB" id="20368at2759"/>
<dbReference type="GO" id="GO:0030674">
    <property type="term" value="F:protein-macromolecule adaptor activity"/>
    <property type="evidence" value="ECO:0007669"/>
    <property type="project" value="TreeGrafter"/>
</dbReference>
<dbReference type="EMBL" id="KZ110592">
    <property type="protein sequence ID" value="OSX66122.1"/>
    <property type="molecule type" value="Genomic_DNA"/>
</dbReference>
<dbReference type="PANTHER" id="PTHR12768:SF4">
    <property type="entry name" value="BECLIN-1"/>
    <property type="match status" value="1"/>
</dbReference>
<protein>
    <submittedName>
        <fullName evidence="5">Uncharacterized protein</fullName>
    </submittedName>
</protein>
<feature type="domain" description="Atg6 BARA" evidence="3">
    <location>
        <begin position="163"/>
        <end position="337"/>
    </location>
</feature>
<dbReference type="GO" id="GO:0034272">
    <property type="term" value="C:phosphatidylinositol 3-kinase complex, class III, type II"/>
    <property type="evidence" value="ECO:0007669"/>
    <property type="project" value="TreeGrafter"/>
</dbReference>
<gene>
    <name evidence="5" type="ORF">POSPLADRAFT_1097329</name>
</gene>
<name>A0A1X6NCA5_9APHY</name>
<dbReference type="Pfam" id="PF17675">
    <property type="entry name" value="APG6_N"/>
    <property type="match status" value="1"/>
</dbReference>
<dbReference type="GO" id="GO:0034271">
    <property type="term" value="C:phosphatidylinositol 3-kinase complex, class III, type I"/>
    <property type="evidence" value="ECO:0007669"/>
    <property type="project" value="TreeGrafter"/>
</dbReference>
<dbReference type="PANTHER" id="PTHR12768">
    <property type="entry name" value="BECLIN 1"/>
    <property type="match status" value="1"/>
</dbReference>
<evidence type="ECO:0000313" key="6">
    <source>
        <dbReference type="Proteomes" id="UP000194127"/>
    </source>
</evidence>
<dbReference type="RefSeq" id="XP_024342916.1">
    <property type="nucleotide sequence ID" value="XM_024483147.1"/>
</dbReference>
<dbReference type="Proteomes" id="UP000194127">
    <property type="component" value="Unassembled WGS sequence"/>
</dbReference>
<feature type="coiled-coil region" evidence="2">
    <location>
        <begin position="76"/>
        <end position="166"/>
    </location>
</feature>
<dbReference type="GO" id="GO:0045324">
    <property type="term" value="P:late endosome to vacuole transport"/>
    <property type="evidence" value="ECO:0007669"/>
    <property type="project" value="TreeGrafter"/>
</dbReference>
<organism evidence="5 6">
    <name type="scientific">Postia placenta MAD-698-R-SB12</name>
    <dbReference type="NCBI Taxonomy" id="670580"/>
    <lineage>
        <taxon>Eukaryota</taxon>
        <taxon>Fungi</taxon>
        <taxon>Dikarya</taxon>
        <taxon>Basidiomycota</taxon>
        <taxon>Agaricomycotina</taxon>
        <taxon>Agaricomycetes</taxon>
        <taxon>Polyporales</taxon>
        <taxon>Adustoporiaceae</taxon>
        <taxon>Rhodonia</taxon>
    </lineage>
</organism>
<dbReference type="InterPro" id="IPR007243">
    <property type="entry name" value="Atg6/Beclin"/>
</dbReference>
<evidence type="ECO:0000259" key="3">
    <source>
        <dbReference type="Pfam" id="PF04111"/>
    </source>
</evidence>
<sequence length="338" mass="38879">PNPSPLSHHLRSTQRLFNLLSSRTELDHPLCAECTDILLTNLTRQLEETKKERDGYIAFEKDVRKEKEREGEGMSKEEAEHKILRLKEEERLAVEKLQAAEREREQLAEELRALELEEKVLEEEEAEFWRVHNAHLLKSAEQASQLAALRAAYAADSATLEKLERTNVYNDAFCIGHEGVFGTINGLRLGRVPGVPVEWAEINAAWGQTLLLLYTIARKLDFTFENYHLIPMGSFSRIERTTGDKATYELYGSGDLHLGRLLHNRRFDFAMVAFLDCLKQLVDYVKSQDAQVDFPHQILKDKIGEASVKLQFSQEEAWTRALRHVLLALKILLKWTTN</sequence>
<feature type="domain" description="Atg6/beclin coiled-coil" evidence="4">
    <location>
        <begin position="29"/>
        <end position="160"/>
    </location>
</feature>
<reference evidence="5 6" key="1">
    <citation type="submission" date="2017-04" db="EMBL/GenBank/DDBJ databases">
        <title>Genome Sequence of the Model Brown-Rot Fungus Postia placenta SB12.</title>
        <authorList>
            <consortium name="DOE Joint Genome Institute"/>
            <person name="Gaskell J."/>
            <person name="Kersten P."/>
            <person name="Larrondo L.F."/>
            <person name="Canessa P."/>
            <person name="Martinez D."/>
            <person name="Hibbett D."/>
            <person name="Schmoll M."/>
            <person name="Kubicek C.P."/>
            <person name="Martinez A.T."/>
            <person name="Yadav J."/>
            <person name="Master E."/>
            <person name="Magnuson J.K."/>
            <person name="James T."/>
            <person name="Yaver D."/>
            <person name="Berka R."/>
            <person name="Labutti K."/>
            <person name="Lipzen A."/>
            <person name="Aerts A."/>
            <person name="Barry K."/>
            <person name="Henrissat B."/>
            <person name="Blanchette R."/>
            <person name="Grigoriev I."/>
            <person name="Cullen D."/>
        </authorList>
    </citation>
    <scope>NUCLEOTIDE SEQUENCE [LARGE SCALE GENOMIC DNA]</scope>
    <source>
        <strain evidence="5 6">MAD-698-R-SB12</strain>
    </source>
</reference>
<dbReference type="STRING" id="670580.A0A1X6NCA5"/>
<accession>A0A1X6NCA5</accession>
<evidence type="ECO:0000256" key="1">
    <source>
        <dbReference type="ARBA" id="ARBA00005965"/>
    </source>
</evidence>
<dbReference type="GO" id="GO:0000045">
    <property type="term" value="P:autophagosome assembly"/>
    <property type="evidence" value="ECO:0007669"/>
    <property type="project" value="TreeGrafter"/>
</dbReference>
<dbReference type="InterPro" id="IPR041691">
    <property type="entry name" value="Atg6/beclin_CC"/>
</dbReference>
<keyword evidence="2" id="KW-0175">Coiled coil</keyword>
<dbReference type="Gene3D" id="1.10.418.40">
    <property type="entry name" value="Autophagy protein 6/Beclin 1"/>
    <property type="match status" value="1"/>
</dbReference>
<dbReference type="GO" id="GO:0043548">
    <property type="term" value="F:phosphatidylinositol 3-kinase binding"/>
    <property type="evidence" value="ECO:0007669"/>
    <property type="project" value="TreeGrafter"/>
</dbReference>
<dbReference type="AlphaFoldDB" id="A0A1X6NCA5"/>
<dbReference type="FunFam" id="1.10.418.40:FF:000006">
    <property type="entry name" value="Chromosome 12, whole genome shotgun sequence"/>
    <property type="match status" value="1"/>
</dbReference>
<evidence type="ECO:0000313" key="5">
    <source>
        <dbReference type="EMBL" id="OSX66122.1"/>
    </source>
</evidence>
<dbReference type="GO" id="GO:0006995">
    <property type="term" value="P:cellular response to nitrogen starvation"/>
    <property type="evidence" value="ECO:0007669"/>
    <property type="project" value="TreeGrafter"/>
</dbReference>
<dbReference type="InterPro" id="IPR038274">
    <property type="entry name" value="Atg6/Beclin_C_sf"/>
</dbReference>
<dbReference type="InterPro" id="IPR040455">
    <property type="entry name" value="Atg6_BARA"/>
</dbReference>
<proteinExistence type="inferred from homology"/>
<dbReference type="GO" id="GO:0000407">
    <property type="term" value="C:phagophore assembly site"/>
    <property type="evidence" value="ECO:0007669"/>
    <property type="project" value="TreeGrafter"/>
</dbReference>
<evidence type="ECO:0000256" key="2">
    <source>
        <dbReference type="SAM" id="Coils"/>
    </source>
</evidence>